<dbReference type="eggNOG" id="KOG4685">
    <property type="taxonomic scope" value="Eukaryota"/>
</dbReference>
<accession>A0A1I7SXG4</accession>
<dbReference type="AlphaFoldDB" id="A0A1I7SXG4"/>
<evidence type="ECO:0000313" key="1">
    <source>
        <dbReference type="Proteomes" id="UP000095282"/>
    </source>
</evidence>
<dbReference type="Proteomes" id="UP000095282">
    <property type="component" value="Unplaced"/>
</dbReference>
<organism evidence="1 2">
    <name type="scientific">Caenorhabditis tropicalis</name>
    <dbReference type="NCBI Taxonomy" id="1561998"/>
    <lineage>
        <taxon>Eukaryota</taxon>
        <taxon>Metazoa</taxon>
        <taxon>Ecdysozoa</taxon>
        <taxon>Nematoda</taxon>
        <taxon>Chromadorea</taxon>
        <taxon>Rhabditida</taxon>
        <taxon>Rhabditina</taxon>
        <taxon>Rhabditomorpha</taxon>
        <taxon>Rhabditoidea</taxon>
        <taxon>Rhabditidae</taxon>
        <taxon>Peloderinae</taxon>
        <taxon>Caenorhabditis</taxon>
    </lineage>
</organism>
<evidence type="ECO:0000313" key="2">
    <source>
        <dbReference type="WBParaSite" id="Csp11.Scaffold126.g568.t1"/>
    </source>
</evidence>
<reference evidence="2" key="1">
    <citation type="submission" date="2016-11" db="UniProtKB">
        <authorList>
            <consortium name="WormBaseParasite"/>
        </authorList>
    </citation>
    <scope>IDENTIFICATION</scope>
</reference>
<proteinExistence type="predicted"/>
<keyword evidence="1" id="KW-1185">Reference proteome</keyword>
<sequence length="144" mass="16618">MDLLVFDAKRNRNGTKTPVALNKEELSEMLGCRQIISFMNGGLVQIFDETVSHILNESAGIGQWMDDGRKENHGVSQTCFDRNEEENTFRRKDNYVGTERNEKTEAMKWAERFPIVNSLVLSPMETILLTLDWKIMKLKNGKTY</sequence>
<dbReference type="WBParaSite" id="Csp11.Scaffold126.g568.t1">
    <property type="protein sequence ID" value="Csp11.Scaffold126.g568.t1"/>
    <property type="gene ID" value="Csp11.Scaffold126.g568"/>
</dbReference>
<dbReference type="STRING" id="1561998.A0A1I7SXG4"/>
<name>A0A1I7SXG4_9PELO</name>
<protein>
    <submittedName>
        <fullName evidence="2">FBA_2 domain-containing protein</fullName>
    </submittedName>
</protein>